<evidence type="ECO:0000313" key="6">
    <source>
        <dbReference type="EMBL" id="SOQ47162.1"/>
    </source>
</evidence>
<proteinExistence type="predicted"/>
<dbReference type="EMBL" id="ODYU01005862">
    <property type="protein sequence ID" value="SOQ47162.1"/>
    <property type="molecule type" value="Genomic_DNA"/>
</dbReference>
<sequence>MLHGYRFHKEKVVGAKTRYHCAVRKRFKCKAFITMSHGHIVRVTRYKTSRGTVMLLIGGYRFSKEKTMGLKTRWQCSVRSRTKCKAFLTTVDDQIMRSLNDHNIFIFEKMVSSVIQTSRGVWYIILDGFRFSKDTIRGPKTRWRCSLRHRTNCRAFVVTVDGNYIVRSSPEHNHERQTRWYCSKRSRTKCAAYLLIMNGEIINYIMEMVTNRGTQMLMADGFRFSKSYANGRKIRWQCSTRSRTKCSAFMITMEGHILRMPVFSASRYGNPMIELGPYRFTRSSVSKCGRRRRWVCASSSKQASGCRAAIFTLDDVITRFGNPMILVGKHKFWSLQNSKNGRRWICSKKNCKAMFFTRNDVIVSTSGEHNHRKHSSSKPPRTRWFCTRKYCNSAVVMVDQEIDFTLIHQGTVARCYAAETTGSKNIGEVSLLKVGGTAQKEILKFYMDIIINLVLSWLTNKLFVYFLNWYYIYFSRIIYQ</sequence>
<evidence type="ECO:0000256" key="4">
    <source>
        <dbReference type="SAM" id="Phobius"/>
    </source>
</evidence>
<dbReference type="Gene3D" id="2.20.25.240">
    <property type="match status" value="6"/>
</dbReference>
<feature type="domain" description="FLYWCH-type" evidence="5">
    <location>
        <begin position="46"/>
        <end position="103"/>
    </location>
</feature>
<keyword evidence="4" id="KW-0472">Membrane</keyword>
<evidence type="ECO:0000256" key="3">
    <source>
        <dbReference type="ARBA" id="ARBA00022833"/>
    </source>
</evidence>
<protein>
    <submittedName>
        <fullName evidence="6">SFRICE_001920</fullName>
    </submittedName>
</protein>
<name>A0A2H1W2V8_SPOFR</name>
<evidence type="ECO:0000256" key="2">
    <source>
        <dbReference type="ARBA" id="ARBA00022771"/>
    </source>
</evidence>
<dbReference type="Pfam" id="PF04500">
    <property type="entry name" value="FLYWCH"/>
    <property type="match status" value="4"/>
</dbReference>
<feature type="domain" description="FLYWCH-type" evidence="5">
    <location>
        <begin position="210"/>
        <end position="257"/>
    </location>
</feature>
<keyword evidence="3" id="KW-0862">Zinc</keyword>
<accession>A0A2H1W2V8</accession>
<keyword evidence="4" id="KW-1133">Transmembrane helix</keyword>
<evidence type="ECO:0000256" key="1">
    <source>
        <dbReference type="ARBA" id="ARBA00022723"/>
    </source>
</evidence>
<keyword evidence="4" id="KW-0812">Transmembrane</keyword>
<keyword evidence="1" id="KW-0479">Metal-binding</keyword>
<dbReference type="InterPro" id="IPR007588">
    <property type="entry name" value="Znf_FLYWCH"/>
</dbReference>
<keyword evidence="2" id="KW-0863">Zinc-finger</keyword>
<reference evidence="6" key="1">
    <citation type="submission" date="2016-07" db="EMBL/GenBank/DDBJ databases">
        <authorList>
            <person name="Bretaudeau A."/>
        </authorList>
    </citation>
    <scope>NUCLEOTIDE SEQUENCE</scope>
    <source>
        <strain evidence="6">Rice</strain>
        <tissue evidence="6">Whole body</tissue>
    </source>
</reference>
<feature type="domain" description="FLYWCH-type" evidence="5">
    <location>
        <begin position="317"/>
        <end position="371"/>
    </location>
</feature>
<dbReference type="GO" id="GO:0008270">
    <property type="term" value="F:zinc ion binding"/>
    <property type="evidence" value="ECO:0007669"/>
    <property type="project" value="UniProtKB-KW"/>
</dbReference>
<feature type="domain" description="FLYWCH-type" evidence="5">
    <location>
        <begin position="115"/>
        <end position="174"/>
    </location>
</feature>
<evidence type="ECO:0000259" key="5">
    <source>
        <dbReference type="Pfam" id="PF04500"/>
    </source>
</evidence>
<organism evidence="6">
    <name type="scientific">Spodoptera frugiperda</name>
    <name type="common">Fall armyworm</name>
    <dbReference type="NCBI Taxonomy" id="7108"/>
    <lineage>
        <taxon>Eukaryota</taxon>
        <taxon>Metazoa</taxon>
        <taxon>Ecdysozoa</taxon>
        <taxon>Arthropoda</taxon>
        <taxon>Hexapoda</taxon>
        <taxon>Insecta</taxon>
        <taxon>Pterygota</taxon>
        <taxon>Neoptera</taxon>
        <taxon>Endopterygota</taxon>
        <taxon>Lepidoptera</taxon>
        <taxon>Glossata</taxon>
        <taxon>Ditrysia</taxon>
        <taxon>Noctuoidea</taxon>
        <taxon>Noctuidae</taxon>
        <taxon>Amphipyrinae</taxon>
        <taxon>Spodoptera</taxon>
    </lineage>
</organism>
<feature type="transmembrane region" description="Helical" evidence="4">
    <location>
        <begin position="449"/>
        <end position="472"/>
    </location>
</feature>
<gene>
    <name evidence="6" type="ORF">SFRICE_001920</name>
</gene>
<dbReference type="AlphaFoldDB" id="A0A2H1W2V8"/>